<keyword evidence="2" id="KW-1185">Reference proteome</keyword>
<protein>
    <submittedName>
        <fullName evidence="1">Reverse transcriptase</fullName>
    </submittedName>
</protein>
<name>A0AAV4F598_9GAST</name>
<accession>A0AAV4F598</accession>
<keyword evidence="1" id="KW-0548">Nucleotidyltransferase</keyword>
<keyword evidence="1" id="KW-0808">Transferase</keyword>
<dbReference type="Proteomes" id="UP000762676">
    <property type="component" value="Unassembled WGS sequence"/>
</dbReference>
<proteinExistence type="predicted"/>
<evidence type="ECO:0000313" key="2">
    <source>
        <dbReference type="Proteomes" id="UP000762676"/>
    </source>
</evidence>
<organism evidence="1 2">
    <name type="scientific">Elysia marginata</name>
    <dbReference type="NCBI Taxonomy" id="1093978"/>
    <lineage>
        <taxon>Eukaryota</taxon>
        <taxon>Metazoa</taxon>
        <taxon>Spiralia</taxon>
        <taxon>Lophotrochozoa</taxon>
        <taxon>Mollusca</taxon>
        <taxon>Gastropoda</taxon>
        <taxon>Heterobranchia</taxon>
        <taxon>Euthyneura</taxon>
        <taxon>Panpulmonata</taxon>
        <taxon>Sacoglossa</taxon>
        <taxon>Placobranchoidea</taxon>
        <taxon>Plakobranchidae</taxon>
        <taxon>Elysia</taxon>
    </lineage>
</organism>
<dbReference type="EMBL" id="BMAT01011153">
    <property type="protein sequence ID" value="GFR67595.1"/>
    <property type="molecule type" value="Genomic_DNA"/>
</dbReference>
<reference evidence="1 2" key="1">
    <citation type="journal article" date="2021" name="Elife">
        <title>Chloroplast acquisition without the gene transfer in kleptoplastic sea slugs, Plakobranchus ocellatus.</title>
        <authorList>
            <person name="Maeda T."/>
            <person name="Takahashi S."/>
            <person name="Yoshida T."/>
            <person name="Shimamura S."/>
            <person name="Takaki Y."/>
            <person name="Nagai Y."/>
            <person name="Toyoda A."/>
            <person name="Suzuki Y."/>
            <person name="Arimoto A."/>
            <person name="Ishii H."/>
            <person name="Satoh N."/>
            <person name="Nishiyama T."/>
            <person name="Hasebe M."/>
            <person name="Maruyama T."/>
            <person name="Minagawa J."/>
            <person name="Obokata J."/>
            <person name="Shigenobu S."/>
        </authorList>
    </citation>
    <scope>NUCLEOTIDE SEQUENCE [LARGE SCALE GENOMIC DNA]</scope>
</reference>
<comment type="caution">
    <text evidence="1">The sequence shown here is derived from an EMBL/GenBank/DDBJ whole genome shotgun (WGS) entry which is preliminary data.</text>
</comment>
<sequence length="134" mass="15608">MPPLKAFMDDNTIICSKEEETRRMLARFDTLMAWCRMKFKPKKSRSLSIRKGRIEEALVTMLEESDDPVGNTVQPSIKTGRKWKVAEAIDEAKECLRLKEVIGQTQTDRKGLWSSSVKWWSKTEGKEKKRHGHR</sequence>
<dbReference type="AlphaFoldDB" id="A0AAV4F598"/>
<gene>
    <name evidence="1" type="ORF">ElyMa_005587000</name>
</gene>
<dbReference type="GO" id="GO:0003964">
    <property type="term" value="F:RNA-directed DNA polymerase activity"/>
    <property type="evidence" value="ECO:0007669"/>
    <property type="project" value="UniProtKB-KW"/>
</dbReference>
<keyword evidence="1" id="KW-0695">RNA-directed DNA polymerase</keyword>
<evidence type="ECO:0000313" key="1">
    <source>
        <dbReference type="EMBL" id="GFR67595.1"/>
    </source>
</evidence>